<reference evidence="8 9" key="1">
    <citation type="journal article" date="2021" name="Elife">
        <title>Chloroplast acquisition without the gene transfer in kleptoplastic sea slugs, Plakobranchus ocellatus.</title>
        <authorList>
            <person name="Maeda T."/>
            <person name="Takahashi S."/>
            <person name="Yoshida T."/>
            <person name="Shimamura S."/>
            <person name="Takaki Y."/>
            <person name="Nagai Y."/>
            <person name="Toyoda A."/>
            <person name="Suzuki Y."/>
            <person name="Arimoto A."/>
            <person name="Ishii H."/>
            <person name="Satoh N."/>
            <person name="Nishiyama T."/>
            <person name="Hasebe M."/>
            <person name="Maruyama T."/>
            <person name="Minagawa J."/>
            <person name="Obokata J."/>
            <person name="Shigenobu S."/>
        </authorList>
    </citation>
    <scope>NUCLEOTIDE SEQUENCE [LARGE SCALE GENOMIC DNA]</scope>
</reference>
<dbReference type="Gene3D" id="3.30.40.10">
    <property type="entry name" value="Zinc/RING finger domain, C3HC4 (zinc finger)"/>
    <property type="match status" value="1"/>
</dbReference>
<feature type="compositionally biased region" description="Low complexity" evidence="5">
    <location>
        <begin position="1780"/>
        <end position="1792"/>
    </location>
</feature>
<keyword evidence="9" id="KW-1185">Reference proteome</keyword>
<organism evidence="8 9">
    <name type="scientific">Elysia marginata</name>
    <dbReference type="NCBI Taxonomy" id="1093978"/>
    <lineage>
        <taxon>Eukaryota</taxon>
        <taxon>Metazoa</taxon>
        <taxon>Spiralia</taxon>
        <taxon>Lophotrochozoa</taxon>
        <taxon>Mollusca</taxon>
        <taxon>Gastropoda</taxon>
        <taxon>Heterobranchia</taxon>
        <taxon>Euthyneura</taxon>
        <taxon>Panpulmonata</taxon>
        <taxon>Sacoglossa</taxon>
        <taxon>Placobranchoidea</taxon>
        <taxon>Plakobranchidae</taxon>
        <taxon>Elysia</taxon>
    </lineage>
</organism>
<keyword evidence="3" id="KW-0862">Zinc</keyword>
<proteinExistence type="predicted"/>
<feature type="compositionally biased region" description="Polar residues" evidence="5">
    <location>
        <begin position="428"/>
        <end position="445"/>
    </location>
</feature>
<feature type="region of interest" description="Disordered" evidence="5">
    <location>
        <begin position="2007"/>
        <end position="2130"/>
    </location>
</feature>
<feature type="compositionally biased region" description="Low complexity" evidence="5">
    <location>
        <begin position="1805"/>
        <end position="1821"/>
    </location>
</feature>
<comment type="caution">
    <text evidence="8">The sequence shown here is derived from an EMBL/GenBank/DDBJ whole genome shotgun (WGS) entry which is preliminary data.</text>
</comment>
<dbReference type="PROSITE" id="PS50119">
    <property type="entry name" value="ZF_BBOX"/>
    <property type="match status" value="1"/>
</dbReference>
<feature type="domain" description="B box-type" evidence="7">
    <location>
        <begin position="157"/>
        <end position="198"/>
    </location>
</feature>
<name>A0AAV4IM02_9GAST</name>
<feature type="compositionally biased region" description="Basic and acidic residues" evidence="5">
    <location>
        <begin position="2011"/>
        <end position="2031"/>
    </location>
</feature>
<gene>
    <name evidence="8" type="ORF">ElyMa_001346900</name>
</gene>
<dbReference type="GO" id="GO:0061630">
    <property type="term" value="F:ubiquitin protein ligase activity"/>
    <property type="evidence" value="ECO:0007669"/>
    <property type="project" value="TreeGrafter"/>
</dbReference>
<dbReference type="Pfam" id="PF00643">
    <property type="entry name" value="zf-B_box"/>
    <property type="match status" value="1"/>
</dbReference>
<dbReference type="SMART" id="SM00336">
    <property type="entry name" value="BBOX"/>
    <property type="match status" value="2"/>
</dbReference>
<feature type="region of interest" description="Disordered" evidence="5">
    <location>
        <begin position="824"/>
        <end position="855"/>
    </location>
</feature>
<feature type="compositionally biased region" description="Basic and acidic residues" evidence="5">
    <location>
        <begin position="2059"/>
        <end position="2068"/>
    </location>
</feature>
<feature type="compositionally biased region" description="Basic and acidic residues" evidence="5">
    <location>
        <begin position="2079"/>
        <end position="2089"/>
    </location>
</feature>
<feature type="compositionally biased region" description="Low complexity" evidence="5">
    <location>
        <begin position="1650"/>
        <end position="1668"/>
    </location>
</feature>
<dbReference type="Proteomes" id="UP000762676">
    <property type="component" value="Unassembled WGS sequence"/>
</dbReference>
<feature type="compositionally biased region" description="Low complexity" evidence="5">
    <location>
        <begin position="1577"/>
        <end position="1593"/>
    </location>
</feature>
<dbReference type="InterPro" id="IPR013083">
    <property type="entry name" value="Znf_RING/FYVE/PHD"/>
</dbReference>
<dbReference type="Gene3D" id="3.30.160.60">
    <property type="entry name" value="Classic Zinc Finger"/>
    <property type="match status" value="1"/>
</dbReference>
<feature type="compositionally biased region" description="Low complexity" evidence="5">
    <location>
        <begin position="1830"/>
        <end position="1841"/>
    </location>
</feature>
<feature type="compositionally biased region" description="Polar residues" evidence="5">
    <location>
        <begin position="1861"/>
        <end position="1877"/>
    </location>
</feature>
<feature type="compositionally biased region" description="Polar residues" evidence="5">
    <location>
        <begin position="1467"/>
        <end position="1491"/>
    </location>
</feature>
<evidence type="ECO:0000313" key="8">
    <source>
        <dbReference type="EMBL" id="GFS11404.1"/>
    </source>
</evidence>
<dbReference type="PROSITE" id="PS00518">
    <property type="entry name" value="ZF_RING_1"/>
    <property type="match status" value="1"/>
</dbReference>
<dbReference type="InterPro" id="IPR000315">
    <property type="entry name" value="Znf_B-box"/>
</dbReference>
<dbReference type="EMBL" id="BMAT01002671">
    <property type="protein sequence ID" value="GFS11404.1"/>
    <property type="molecule type" value="Genomic_DNA"/>
</dbReference>
<dbReference type="Pfam" id="PF13445">
    <property type="entry name" value="zf-RING_UBOX"/>
    <property type="match status" value="1"/>
</dbReference>
<feature type="region of interest" description="Disordered" evidence="5">
    <location>
        <begin position="1570"/>
        <end position="1620"/>
    </location>
</feature>
<feature type="compositionally biased region" description="Polar residues" evidence="5">
    <location>
        <begin position="830"/>
        <end position="841"/>
    </location>
</feature>
<evidence type="ECO:0000256" key="1">
    <source>
        <dbReference type="ARBA" id="ARBA00022723"/>
    </source>
</evidence>
<feature type="compositionally biased region" description="Basic and acidic residues" evidence="5">
    <location>
        <begin position="532"/>
        <end position="543"/>
    </location>
</feature>
<evidence type="ECO:0000256" key="2">
    <source>
        <dbReference type="ARBA" id="ARBA00022771"/>
    </source>
</evidence>
<evidence type="ECO:0000256" key="4">
    <source>
        <dbReference type="PROSITE-ProRule" id="PRU00024"/>
    </source>
</evidence>
<feature type="compositionally biased region" description="Polar residues" evidence="5">
    <location>
        <begin position="2032"/>
        <end position="2043"/>
    </location>
</feature>
<keyword evidence="2 4" id="KW-0863">Zinc-finger</keyword>
<dbReference type="GO" id="GO:0005654">
    <property type="term" value="C:nucleoplasm"/>
    <property type="evidence" value="ECO:0007669"/>
    <property type="project" value="TreeGrafter"/>
</dbReference>
<accession>A0AAV4IM02</accession>
<feature type="compositionally biased region" description="Polar residues" evidence="5">
    <location>
        <begin position="1599"/>
        <end position="1609"/>
    </location>
</feature>
<dbReference type="SUPFAM" id="SSF57845">
    <property type="entry name" value="B-box zinc-binding domain"/>
    <property type="match status" value="1"/>
</dbReference>
<evidence type="ECO:0000256" key="3">
    <source>
        <dbReference type="ARBA" id="ARBA00022833"/>
    </source>
</evidence>
<dbReference type="CDD" id="cd19756">
    <property type="entry name" value="Bbox2"/>
    <property type="match status" value="1"/>
</dbReference>
<dbReference type="GO" id="GO:0008270">
    <property type="term" value="F:zinc ion binding"/>
    <property type="evidence" value="ECO:0007669"/>
    <property type="project" value="UniProtKB-KW"/>
</dbReference>
<feature type="region of interest" description="Disordered" evidence="5">
    <location>
        <begin position="1448"/>
        <end position="1552"/>
    </location>
</feature>
<dbReference type="PROSITE" id="PS50089">
    <property type="entry name" value="ZF_RING_2"/>
    <property type="match status" value="1"/>
</dbReference>
<feature type="compositionally biased region" description="Polar residues" evidence="5">
    <location>
        <begin position="1690"/>
        <end position="1708"/>
    </location>
</feature>
<feature type="domain" description="RING-type" evidence="6">
    <location>
        <begin position="18"/>
        <end position="71"/>
    </location>
</feature>
<feature type="region of interest" description="Disordered" evidence="5">
    <location>
        <begin position="1386"/>
        <end position="1409"/>
    </location>
</feature>
<dbReference type="SUPFAM" id="SSF57850">
    <property type="entry name" value="RING/U-box"/>
    <property type="match status" value="1"/>
</dbReference>
<feature type="region of interest" description="Disordered" evidence="5">
    <location>
        <begin position="1632"/>
        <end position="1906"/>
    </location>
</feature>
<sequence length="2130" mass="231757">MATGTRLMQEISDQFLNCKICFESFREPKTLACLHTFCLDCLQQQYEQEVSSRSSRFSLYTSRSITCPLCRKKTELPAGGVRRLPDNFLVCNLNQVLAKRTVSRVPPCDICASVRGRSVDACSKCLDCTKLLCKECVDLHLGTKVTQQHSIIDLEGEKDIVCKVHSEETVKFYCEPCGSCICVVCAFQEHKDHDVLSFSDSFAKYRGDLESLLGQCKTRAQEVSSRLSVIDKYETVVKGVRDTIRDLAISSIAKVRAKERELMKRIDDLYGGEVQAFVDSRPALQENLDELQNTVQFTDIMLRDKSVELLLMKRDIEVKMAQLLGPELQKIPSDPALYDIRFEPGDVVLGKLSFSGDETNDRLFQDEDNDDIAKLKKKEQNRSTIPGQSQENVRNVAEADLNFKSTSSSRNGPDVVTDCSQTEKARTQEMSTQVPKTIGDTTSKSQFKDNRNNTEKHFDTSNNRLHGDSFDTTSSIKDYSLGKNDLDGDRPKSRTRTETFASMGQSGVSSTYLPESESSPGTDSVAMTRTQRRAEREARRKLLSEAGPDRGPAPDLVPNGIPGPPPRSPISSTNTSGAFVYTPGRTIRSRKIQTEISALDIQAGASNTDREFVQTMLQAELVAEKMRQEKEELTPFSSRLRDRMKKVRTADIGVMTAFEVRIVPEMVDKETASEAVQQKDAGMQVFSESCTNYTQTPVVRLENSGMCTDREGQTEKGTSTLNIELEDKETCTTQVMNETKATWTEGVATSDRATATMVIKHQHRAVGTIPQSTGVKGCQANPQVSVMYTNTPVVASVDLECQVTPQTSDMATMPDPDLKAESIRRDAQADSLNVTDSSSDFLTPPQSPLPKPTSTVTCDRASDAIHIQTFNKFTETLAVKTVTSSTETPTAKVVDRDMGTEDIKTLDQWTETYTPTMINTGVTPPRPDTLEVGVSTTVVLTDDQATCTDIKSFRDTQTETALVVCDGETLTDPVGQSDAQTSVEVYTQSRQCETELVETADETSMTEYFNPWEAIDTIAQASQCDTAILKTKETNTAQLKRKNKEAQTCSDPSLCPECGMVDKDSNKSENTGITTFSDLQASKAFKDSSTMPQPQVTQDVGTMAISCNACNHDYQEMAIQTFQPQLYDKASATSFDLNENFLARALSREYHDVATSTDSLPFIGLLSEIDVDELIVLSDSAPELVSASGDSAYMGERVIMVDDETSTDFPQSVETGTQTFIALPSKEESGEACTTENDISGKEIDQCSEALTFACFDKDNENNGSHTGNSSICNSLSCSSRQDKHLVSIGVNTVPKVTFEKETCMLAEYLLTKNKMAFYTDKGTSTLNRVRIVHVRSPGMGKKTKSVDKITMTSRVEQREVAVETEAQQVDGKITECISKLRNVSARLNSPNGSPNSPTIVASTKTGSNSVAGNEAFFGKTFGTGEQANTLHDESENTRQANVKNLLDKTNNVLRRKDPSPSRKPQPITTLKGRNSSAPTSIEHNELSSCQKVKASEFVKDDTNAPNPKPDSAFSSKSLPRGFTSERRCGTVKMGSQPLSPPRLPLNRYNSAPGKIATVPSQTLLIKSSSAECKLGRSPSPRLPESSSEISPRAIAPSVGNNVDNSSARPQAFDNKASPECSSSLAANAVGTKLQKRHPLPSITETRTPSSCSDNSTSSLHSLGSVTSKHQPSGSAADEKHSSGAKKKSLNGTQPPSSINVQPSSTSHLGPKSPRVSPKRMANISIGAPNVPSKTASQKVKDAPKSPSPRAKFSMQESTKPSSPKPTTPDVKKRNTKDQSSISSTSRSSGLSTNHPATTDPKRLSVQSSASSAHSRSPSGSNLLSVSMAESSSDTGSTSSRRSSKEKIKSSPSKDKIKNSASTETIQSNASNETSDGTKPKKSGGIGFMQRFLSKKKKSSEGKKEPVVVNTKLCPPTADAVAALTTLPGPVAAAPTESYAHVPLQHPPHHYIPQLEVKPQSPVHKPSAFVYVNQRLISIQQDNVEEKKANRKGKAKSSNILVAHKQAMLANKEDSRDKSTDTIKDLPRGEQTKGTVASDTKTVTDAAKSDTACSGVETSLKKDSRYASKETGGNPQVVKTDDAEKEKENPLLVSGKEAKEISKTKTKAKKSEVKSASSWIRGRGDKSGKK</sequence>
<feature type="compositionally biased region" description="Basic and acidic residues" evidence="5">
    <location>
        <begin position="2096"/>
        <end position="2113"/>
    </location>
</feature>
<protein>
    <submittedName>
        <fullName evidence="8">E3 ubiquitin-protein ligase TRIM56</fullName>
    </submittedName>
</protein>
<feature type="compositionally biased region" description="Basic and acidic residues" evidence="5">
    <location>
        <begin position="1494"/>
        <end position="1503"/>
    </location>
</feature>
<dbReference type="InterPro" id="IPR017907">
    <property type="entry name" value="Znf_RING_CS"/>
</dbReference>
<evidence type="ECO:0000256" key="5">
    <source>
        <dbReference type="SAM" id="MobiDB-lite"/>
    </source>
</evidence>
<feature type="compositionally biased region" description="Basic and acidic residues" evidence="5">
    <location>
        <begin position="446"/>
        <end position="469"/>
    </location>
</feature>
<feature type="compositionally biased region" description="Basic and acidic residues" evidence="5">
    <location>
        <begin position="1843"/>
        <end position="1858"/>
    </location>
</feature>
<dbReference type="PANTHER" id="PTHR25462:SF305">
    <property type="entry name" value="RING-TYPE DOMAIN-CONTAINING PROTEIN"/>
    <property type="match status" value="1"/>
</dbReference>
<feature type="compositionally biased region" description="Polar residues" evidence="5">
    <location>
        <begin position="498"/>
        <end position="527"/>
    </location>
</feature>
<dbReference type="InterPro" id="IPR047153">
    <property type="entry name" value="TRIM45/56/19-like"/>
</dbReference>
<evidence type="ECO:0000313" key="9">
    <source>
        <dbReference type="Proteomes" id="UP000762676"/>
    </source>
</evidence>
<dbReference type="SMART" id="SM00184">
    <property type="entry name" value="RING"/>
    <property type="match status" value="1"/>
</dbReference>
<dbReference type="PANTHER" id="PTHR25462">
    <property type="entry name" value="BONUS, ISOFORM C-RELATED"/>
    <property type="match status" value="1"/>
</dbReference>
<keyword evidence="1" id="KW-0479">Metal-binding</keyword>
<dbReference type="InterPro" id="IPR001841">
    <property type="entry name" value="Znf_RING"/>
</dbReference>
<feature type="region of interest" description="Disordered" evidence="5">
    <location>
        <begin position="403"/>
        <end position="577"/>
    </location>
</feature>
<evidence type="ECO:0000259" key="7">
    <source>
        <dbReference type="PROSITE" id="PS50119"/>
    </source>
</evidence>
<feature type="compositionally biased region" description="Basic and acidic residues" evidence="5">
    <location>
        <begin position="484"/>
        <end position="497"/>
    </location>
</feature>
<evidence type="ECO:0000259" key="6">
    <source>
        <dbReference type="PROSITE" id="PS50089"/>
    </source>
</evidence>
<dbReference type="InterPro" id="IPR027370">
    <property type="entry name" value="Znf-RING_euk"/>
</dbReference>